<evidence type="ECO:0000256" key="1">
    <source>
        <dbReference type="SAM" id="MobiDB-lite"/>
    </source>
</evidence>
<feature type="compositionally biased region" description="Low complexity" evidence="1">
    <location>
        <begin position="41"/>
        <end position="58"/>
    </location>
</feature>
<accession>A0A4Q7KR46</accession>
<evidence type="ECO:0000313" key="3">
    <source>
        <dbReference type="Proteomes" id="UP000294257"/>
    </source>
</evidence>
<comment type="caution">
    <text evidence="2">The sequence shown here is derived from an EMBL/GenBank/DDBJ whole genome shotgun (WGS) entry which is preliminary data.</text>
</comment>
<dbReference type="EMBL" id="SGWQ01000004">
    <property type="protein sequence ID" value="RZS39319.1"/>
    <property type="molecule type" value="Genomic_DNA"/>
</dbReference>
<dbReference type="AlphaFoldDB" id="A0A4Q7KR46"/>
<organism evidence="2 3">
    <name type="scientific">Herbihabitans rhizosphaerae</name>
    <dbReference type="NCBI Taxonomy" id="1872711"/>
    <lineage>
        <taxon>Bacteria</taxon>
        <taxon>Bacillati</taxon>
        <taxon>Actinomycetota</taxon>
        <taxon>Actinomycetes</taxon>
        <taxon>Pseudonocardiales</taxon>
        <taxon>Pseudonocardiaceae</taxon>
        <taxon>Herbihabitans</taxon>
    </lineage>
</organism>
<evidence type="ECO:0000313" key="2">
    <source>
        <dbReference type="EMBL" id="RZS39319.1"/>
    </source>
</evidence>
<protein>
    <submittedName>
        <fullName evidence="2">Uncharacterized protein</fullName>
    </submittedName>
</protein>
<reference evidence="2 3" key="1">
    <citation type="submission" date="2019-02" db="EMBL/GenBank/DDBJ databases">
        <title>Genomic Encyclopedia of Type Strains, Phase IV (KMG-IV): sequencing the most valuable type-strain genomes for metagenomic binning, comparative biology and taxonomic classification.</title>
        <authorList>
            <person name="Goeker M."/>
        </authorList>
    </citation>
    <scope>NUCLEOTIDE SEQUENCE [LARGE SCALE GENOMIC DNA]</scope>
    <source>
        <strain evidence="2 3">DSM 101727</strain>
    </source>
</reference>
<keyword evidence="3" id="KW-1185">Reference proteome</keyword>
<sequence>MAAVAVVVVFAVTAFVAPGFLVKAEPVAGEATAGGVPPTPNTTSTTRPSTTKSTPSGPVRTVEQTKELIVTGVLRHDKPGLTALKCGDATPRVDPLIGQVDPVRSAFFSTVAAEQVGPRWRVDTLTMTPRGAPDVSNYMVLQRDGNSWCLWDVVPARGERPSLAEVPYGPRAVINEFLAKVNANDVEGALDSACAQDTTEFRTQVEQLAAADGDVRTAPGGEIGRTSYLIKLTGTKGGEEMRGEISATSWPTSAGITCVGTAFLV</sequence>
<proteinExistence type="predicted"/>
<dbReference type="Proteomes" id="UP000294257">
    <property type="component" value="Unassembled WGS sequence"/>
</dbReference>
<name>A0A4Q7KR46_9PSEU</name>
<gene>
    <name evidence="2" type="ORF">EV193_104536</name>
</gene>
<feature type="region of interest" description="Disordered" evidence="1">
    <location>
        <begin position="30"/>
        <end position="59"/>
    </location>
</feature>